<dbReference type="PANTHER" id="PTHR33420:SF34">
    <property type="entry name" value="MINOR FIMBRIAL SUBUNIT"/>
    <property type="match status" value="1"/>
</dbReference>
<keyword evidence="1" id="KW-0732">Signal</keyword>
<sequence length="168" mass="17852">MTRNKCPTLARLYLMCGLLGLSGVTEGAIEATATVNVTVTVTAPTPCVLNNNQPITVEFGEVMTTRVDGNNYRKPVDYTLFCSAAAKNAMKLQIQGIGAGFDPKVLQTEKTGLGIALRQGGVPLDINSWLNFTYPNKPLLEAVPVKQSGITLTGGDFSSGAILKIAYQ</sequence>
<feature type="chain" id="PRO_5021941578" evidence="1">
    <location>
        <begin position="28"/>
        <end position="168"/>
    </location>
</feature>
<feature type="signal peptide" evidence="1">
    <location>
        <begin position="1"/>
        <end position="27"/>
    </location>
</feature>
<evidence type="ECO:0000313" key="3">
    <source>
        <dbReference type="EMBL" id="TVZ70212.1"/>
    </source>
</evidence>
<dbReference type="Pfam" id="PF00419">
    <property type="entry name" value="Fimbrial"/>
    <property type="match status" value="1"/>
</dbReference>
<dbReference type="GO" id="GO:0043709">
    <property type="term" value="P:cell adhesion involved in single-species biofilm formation"/>
    <property type="evidence" value="ECO:0007669"/>
    <property type="project" value="TreeGrafter"/>
</dbReference>
<dbReference type="EMBL" id="VISQ01000001">
    <property type="protein sequence ID" value="TVZ70212.1"/>
    <property type="molecule type" value="Genomic_DNA"/>
</dbReference>
<dbReference type="InterPro" id="IPR050263">
    <property type="entry name" value="Bact_Fimbrial_Adh_Pro"/>
</dbReference>
<reference evidence="3" key="1">
    <citation type="submission" date="2019-06" db="EMBL/GenBank/DDBJ databases">
        <authorList>
            <person name="Deangelis K."/>
            <person name="Huntemann M."/>
            <person name="Clum A."/>
            <person name="Pillay M."/>
            <person name="Palaniappan K."/>
            <person name="Varghese N."/>
            <person name="Mikhailova N."/>
            <person name="Stamatis D."/>
            <person name="Reddy T."/>
            <person name="Daum C."/>
            <person name="Shapiro N."/>
            <person name="Ivanova N."/>
            <person name="Kyrpides N."/>
            <person name="Woyke T."/>
        </authorList>
    </citation>
    <scope>NUCLEOTIDE SEQUENCE [LARGE SCALE GENOMIC DNA]</scope>
    <source>
        <strain evidence="3">128R</strain>
    </source>
</reference>
<dbReference type="GO" id="GO:0009289">
    <property type="term" value="C:pilus"/>
    <property type="evidence" value="ECO:0007669"/>
    <property type="project" value="InterPro"/>
</dbReference>
<evidence type="ECO:0000259" key="2">
    <source>
        <dbReference type="Pfam" id="PF00419"/>
    </source>
</evidence>
<comment type="caution">
    <text evidence="3">The sequence shown here is derived from an EMBL/GenBank/DDBJ whole genome shotgun (WGS) entry which is preliminary data.</text>
</comment>
<dbReference type="InterPro" id="IPR000259">
    <property type="entry name" value="Adhesion_dom_fimbrial"/>
</dbReference>
<reference evidence="3" key="2">
    <citation type="submission" date="2019-08" db="EMBL/GenBank/DDBJ databases">
        <title>Investigation of anaerobic lignin degradation for improved lignocellulosic biofuels.</title>
        <authorList>
            <person name="Deangelis K.PhD."/>
        </authorList>
    </citation>
    <scope>NUCLEOTIDE SEQUENCE [LARGE SCALE GENOMIC DNA]</scope>
    <source>
        <strain evidence="3">128R</strain>
    </source>
</reference>
<organism evidence="3">
    <name type="scientific">Serratia fonticola</name>
    <dbReference type="NCBI Taxonomy" id="47917"/>
    <lineage>
        <taxon>Bacteria</taxon>
        <taxon>Pseudomonadati</taxon>
        <taxon>Pseudomonadota</taxon>
        <taxon>Gammaproteobacteria</taxon>
        <taxon>Enterobacterales</taxon>
        <taxon>Yersiniaceae</taxon>
        <taxon>Serratia</taxon>
    </lineage>
</organism>
<dbReference type="InterPro" id="IPR008966">
    <property type="entry name" value="Adhesion_dom_sf"/>
</dbReference>
<dbReference type="PANTHER" id="PTHR33420">
    <property type="entry name" value="FIMBRIAL SUBUNIT ELFA-RELATED"/>
    <property type="match status" value="1"/>
</dbReference>
<dbReference type="AlphaFoldDB" id="A0A542CY30"/>
<dbReference type="InterPro" id="IPR036937">
    <property type="entry name" value="Adhesion_dom_fimbrial_sf"/>
</dbReference>
<dbReference type="Gene3D" id="2.60.40.1090">
    <property type="entry name" value="Fimbrial-type adhesion domain"/>
    <property type="match status" value="1"/>
</dbReference>
<protein>
    <submittedName>
        <fullName evidence="3">Type 1 fimbria pilin</fullName>
    </submittedName>
</protein>
<dbReference type="SUPFAM" id="SSF49401">
    <property type="entry name" value="Bacterial adhesins"/>
    <property type="match status" value="1"/>
</dbReference>
<gene>
    <name evidence="3" type="ORF">FHU10_2768</name>
</gene>
<evidence type="ECO:0000256" key="1">
    <source>
        <dbReference type="SAM" id="SignalP"/>
    </source>
</evidence>
<name>A0A542CY30_SERFO</name>
<accession>A0A542CY30</accession>
<feature type="domain" description="Fimbrial-type adhesion" evidence="2">
    <location>
        <begin position="37"/>
        <end position="168"/>
    </location>
</feature>
<proteinExistence type="predicted"/>